<accession>A0A8H7PV86</accession>
<dbReference type="PANTHER" id="PTHR43656">
    <property type="entry name" value="BINDING OXIDOREDUCTASE, PUTATIVE (AFU_ORTHOLOGUE AFUA_2G08260)-RELATED"/>
    <property type="match status" value="1"/>
</dbReference>
<name>A0A8H7PV86_9FUNG</name>
<feature type="domain" description="NADH:flavin oxidoreductase/NADH oxidase N-terminal" evidence="4">
    <location>
        <begin position="4"/>
        <end position="347"/>
    </location>
</feature>
<dbReference type="EMBL" id="JAEPRA010000009">
    <property type="protein sequence ID" value="KAG2180375.1"/>
    <property type="molecule type" value="Genomic_DNA"/>
</dbReference>
<dbReference type="Gene3D" id="3.20.20.70">
    <property type="entry name" value="Aldolase class I"/>
    <property type="match status" value="1"/>
</dbReference>
<dbReference type="InterPro" id="IPR013785">
    <property type="entry name" value="Aldolase_TIM"/>
</dbReference>
<dbReference type="CDD" id="cd04733">
    <property type="entry name" value="OYE_like_2_FMN"/>
    <property type="match status" value="1"/>
</dbReference>
<dbReference type="InterPro" id="IPR001155">
    <property type="entry name" value="OxRdtase_FMN_N"/>
</dbReference>
<dbReference type="OrthoDB" id="276546at2759"/>
<organism evidence="5 6">
    <name type="scientific">Umbelopsis vinacea</name>
    <dbReference type="NCBI Taxonomy" id="44442"/>
    <lineage>
        <taxon>Eukaryota</taxon>
        <taxon>Fungi</taxon>
        <taxon>Fungi incertae sedis</taxon>
        <taxon>Mucoromycota</taxon>
        <taxon>Mucoromycotina</taxon>
        <taxon>Umbelopsidomycetes</taxon>
        <taxon>Umbelopsidales</taxon>
        <taxon>Umbelopsidaceae</taxon>
        <taxon>Umbelopsis</taxon>
    </lineage>
</organism>
<sequence length="424" mass="46449">MTTIFTPLTLPNGAVIPNRIAKAATQENLADNDQNPSKELFQLYKAWSEGGSGLSISGHIMVDRRAVGGAGDVVLEDDSNLDTFKEWAKVGSVGGNHFWLQINHPGKQLFYNLGQPALAPSAIPLANASMFAVPQEITESQILEVIERFKTTSQLAERAGFHGVQIHAAHGYLLSQFLSPLSNKREDKWGGSRENRARLLFEVIKTVRSAVSPGFCVGVKINSADFQRGGFDNDDAQWVIEQMNSMSVDLVELSGGNLESPVIMGPDAALSSDKESKAASTIAREAYFLTFAEEISKIATMPIMLTGGITRRAVMDKVVESGVAMIGMATALILKPDLPNELKKDLDPNPRMPSINWGQKSLTALVKISYLNHYLRVVAENQEKSSSVWPSWALAKQLWGLNSRAKVYRKHMEGYTYKGPVTTQ</sequence>
<dbReference type="GO" id="GO:0010181">
    <property type="term" value="F:FMN binding"/>
    <property type="evidence" value="ECO:0007669"/>
    <property type="project" value="InterPro"/>
</dbReference>
<evidence type="ECO:0000313" key="5">
    <source>
        <dbReference type="EMBL" id="KAG2180375.1"/>
    </source>
</evidence>
<evidence type="ECO:0000256" key="3">
    <source>
        <dbReference type="ARBA" id="ARBA00023002"/>
    </source>
</evidence>
<dbReference type="Pfam" id="PF00724">
    <property type="entry name" value="Oxidored_FMN"/>
    <property type="match status" value="1"/>
</dbReference>
<evidence type="ECO:0000259" key="4">
    <source>
        <dbReference type="Pfam" id="PF00724"/>
    </source>
</evidence>
<dbReference type="GO" id="GO:0016491">
    <property type="term" value="F:oxidoreductase activity"/>
    <property type="evidence" value="ECO:0007669"/>
    <property type="project" value="UniProtKB-KW"/>
</dbReference>
<proteinExistence type="inferred from homology"/>
<gene>
    <name evidence="5" type="ORF">INT44_003377</name>
</gene>
<evidence type="ECO:0000256" key="2">
    <source>
        <dbReference type="ARBA" id="ARBA00022630"/>
    </source>
</evidence>
<protein>
    <recommendedName>
        <fullName evidence="4">NADH:flavin oxidoreductase/NADH oxidase N-terminal domain-containing protein</fullName>
    </recommendedName>
</protein>
<dbReference type="PANTHER" id="PTHR43656:SF2">
    <property type="entry name" value="BINDING OXIDOREDUCTASE, PUTATIVE (AFU_ORTHOLOGUE AFUA_2G08260)-RELATED"/>
    <property type="match status" value="1"/>
</dbReference>
<keyword evidence="2" id="KW-0285">Flavoprotein</keyword>
<comment type="caution">
    <text evidence="5">The sequence shown here is derived from an EMBL/GenBank/DDBJ whole genome shotgun (WGS) entry which is preliminary data.</text>
</comment>
<dbReference type="InterPro" id="IPR051799">
    <property type="entry name" value="NADH_flavin_oxidoreductase"/>
</dbReference>
<evidence type="ECO:0000313" key="6">
    <source>
        <dbReference type="Proteomes" id="UP000612746"/>
    </source>
</evidence>
<keyword evidence="6" id="KW-1185">Reference proteome</keyword>
<dbReference type="AlphaFoldDB" id="A0A8H7PV86"/>
<comment type="similarity">
    <text evidence="1">Belongs to the NADH:flavin oxidoreductase/NADH oxidase family.</text>
</comment>
<dbReference type="SUPFAM" id="SSF51395">
    <property type="entry name" value="FMN-linked oxidoreductases"/>
    <property type="match status" value="1"/>
</dbReference>
<evidence type="ECO:0000256" key="1">
    <source>
        <dbReference type="ARBA" id="ARBA00005979"/>
    </source>
</evidence>
<reference evidence="5" key="1">
    <citation type="submission" date="2020-12" db="EMBL/GenBank/DDBJ databases">
        <title>Metabolic potential, ecology and presence of endohyphal bacteria is reflected in genomic diversity of Mucoromycotina.</title>
        <authorList>
            <person name="Muszewska A."/>
            <person name="Okrasinska A."/>
            <person name="Steczkiewicz K."/>
            <person name="Drgas O."/>
            <person name="Orlowska M."/>
            <person name="Perlinska-Lenart U."/>
            <person name="Aleksandrzak-Piekarczyk T."/>
            <person name="Szatraj K."/>
            <person name="Zielenkiewicz U."/>
            <person name="Pilsyk S."/>
            <person name="Malc E."/>
            <person name="Mieczkowski P."/>
            <person name="Kruszewska J.S."/>
            <person name="Biernat P."/>
            <person name="Pawlowska J."/>
        </authorList>
    </citation>
    <scope>NUCLEOTIDE SEQUENCE</scope>
    <source>
        <strain evidence="5">WA0000051536</strain>
    </source>
</reference>
<keyword evidence="3" id="KW-0560">Oxidoreductase</keyword>
<dbReference type="Proteomes" id="UP000612746">
    <property type="component" value="Unassembled WGS sequence"/>
</dbReference>